<feature type="domain" description="CHHC U11-48K-type" evidence="4">
    <location>
        <begin position="9"/>
        <end position="36"/>
    </location>
</feature>
<keyword evidence="3" id="KW-0862">Zinc</keyword>
<evidence type="ECO:0000259" key="4">
    <source>
        <dbReference type="PROSITE" id="PS51800"/>
    </source>
</evidence>
<dbReference type="RefSeq" id="XP_034251980.1">
    <property type="nucleotide sequence ID" value="XM_034396089.1"/>
</dbReference>
<reference evidence="6" key="1">
    <citation type="submission" date="2025-08" db="UniProtKB">
        <authorList>
            <consortium name="RefSeq"/>
        </authorList>
    </citation>
    <scope>IDENTIFICATION</scope>
    <source>
        <tissue evidence="6">Total insect</tissue>
    </source>
</reference>
<dbReference type="GeneID" id="117651764"/>
<dbReference type="AlphaFoldDB" id="A0A6P9A3E9"/>
<keyword evidence="2" id="KW-0863">Zinc-finger</keyword>
<keyword evidence="5" id="KW-1185">Reference proteome</keyword>
<protein>
    <submittedName>
        <fullName evidence="6">Uncharacterized protein LOC117651764</fullName>
    </submittedName>
</protein>
<dbReference type="InterPro" id="IPR036236">
    <property type="entry name" value="Znf_C2H2_sf"/>
</dbReference>
<dbReference type="InParanoid" id="A0A6P9A3E9"/>
<evidence type="ECO:0000313" key="6">
    <source>
        <dbReference type="RefSeq" id="XP_034251980.1"/>
    </source>
</evidence>
<evidence type="ECO:0000313" key="5">
    <source>
        <dbReference type="Proteomes" id="UP000515158"/>
    </source>
</evidence>
<proteinExistence type="predicted"/>
<dbReference type="SUPFAM" id="SSF57667">
    <property type="entry name" value="beta-beta-alpha zinc fingers"/>
    <property type="match status" value="1"/>
</dbReference>
<dbReference type="InterPro" id="IPR051591">
    <property type="entry name" value="UPF0224_FAM112_RNA_Proc"/>
</dbReference>
<gene>
    <name evidence="6" type="primary">LOC117651764</name>
</gene>
<dbReference type="OrthoDB" id="10069248at2759"/>
<organism evidence="6">
    <name type="scientific">Thrips palmi</name>
    <name type="common">Melon thrips</name>
    <dbReference type="NCBI Taxonomy" id="161013"/>
    <lineage>
        <taxon>Eukaryota</taxon>
        <taxon>Metazoa</taxon>
        <taxon>Ecdysozoa</taxon>
        <taxon>Arthropoda</taxon>
        <taxon>Hexapoda</taxon>
        <taxon>Insecta</taxon>
        <taxon>Pterygota</taxon>
        <taxon>Neoptera</taxon>
        <taxon>Paraneoptera</taxon>
        <taxon>Thysanoptera</taxon>
        <taxon>Terebrantia</taxon>
        <taxon>Thripoidea</taxon>
        <taxon>Thripidae</taxon>
        <taxon>Thrips</taxon>
    </lineage>
</organism>
<evidence type="ECO:0000256" key="2">
    <source>
        <dbReference type="ARBA" id="ARBA00022771"/>
    </source>
</evidence>
<evidence type="ECO:0000256" key="1">
    <source>
        <dbReference type="ARBA" id="ARBA00022723"/>
    </source>
</evidence>
<keyword evidence="1" id="KW-0479">Metal-binding</keyword>
<dbReference type="PANTHER" id="PTHR21402:SF5">
    <property type="entry name" value="GAMETOCYTE SPECIFIC FACTOR 1"/>
    <property type="match status" value="1"/>
</dbReference>
<sequence>MAETGPELIVQCPYEKSHRVRRAIFPMHLAKCARDAKYALAKCSFNYTHHVRQEELEEHEKNCPDRYSFEASLVQIKEDNYLAIPFEHIELPPSTENWDDGAVNHFNPKAVTNSEDREKFVIRTRHCLAPAERKAFRSKQIEEAQHFEENQKLVAPQPTIPPGNKVVPLYERLRRPMSASTSATSNQPSSAPDSITRFFRQKQSLSPAATASLDLVPVPTKEVSKDPTSVTVSEQPTSGWLSTGRGKAIVALRNSLDSHVLPVGFGRGKNVCFM</sequence>
<dbReference type="PROSITE" id="PS51800">
    <property type="entry name" value="ZF_CHHC_U11_48K"/>
    <property type="match status" value="2"/>
</dbReference>
<dbReference type="Pfam" id="PF05253">
    <property type="entry name" value="zf-U11-48K"/>
    <property type="match status" value="2"/>
</dbReference>
<evidence type="ECO:0000256" key="3">
    <source>
        <dbReference type="ARBA" id="ARBA00022833"/>
    </source>
</evidence>
<dbReference type="Proteomes" id="UP000515158">
    <property type="component" value="Unplaced"/>
</dbReference>
<dbReference type="PANTHER" id="PTHR21402">
    <property type="entry name" value="GAMETOCYTE SPECIFIC FACTOR 1-RELATED"/>
    <property type="match status" value="1"/>
</dbReference>
<name>A0A6P9A3E9_THRPL</name>
<dbReference type="GO" id="GO:0008270">
    <property type="term" value="F:zinc ion binding"/>
    <property type="evidence" value="ECO:0007669"/>
    <property type="project" value="UniProtKB-KW"/>
</dbReference>
<accession>A0A6P9A3E9</accession>
<feature type="domain" description="CHHC U11-48K-type" evidence="4">
    <location>
        <begin position="40"/>
        <end position="67"/>
    </location>
</feature>
<dbReference type="InterPro" id="IPR022776">
    <property type="entry name" value="TRM13/UPF0224_CHHC_Znf_dom"/>
</dbReference>
<dbReference type="FunCoup" id="A0A6P9A3E9">
    <property type="interactions" value="362"/>
</dbReference>
<dbReference type="KEGG" id="tpal:117651764"/>